<dbReference type="Pfam" id="PF10984">
    <property type="entry name" value="DUF2794"/>
    <property type="match status" value="1"/>
</dbReference>
<protein>
    <recommendedName>
        <fullName evidence="3">DUF2794 domain-containing protein</fullName>
    </recommendedName>
</protein>
<keyword evidence="2" id="KW-1185">Reference proteome</keyword>
<evidence type="ECO:0000313" key="1">
    <source>
        <dbReference type="EMBL" id="GIU66996.1"/>
    </source>
</evidence>
<gene>
    <name evidence="1" type="ORF">PsB1_1150</name>
</gene>
<sequence length="109" mass="12569">MSATVVQRTQKIWFERHEFDAILQLYGRGQLAGEWRDYAIDDGPDVVIFSIFRRASENPLYRIEKRPALNSKQGQWAVMGTAGQVLKRGHELAQTLDVLERKLIKLATR</sequence>
<dbReference type="InterPro" id="IPR021252">
    <property type="entry name" value="DUF2794"/>
</dbReference>
<accession>A0ABQ4PVK2</accession>
<comment type="caution">
    <text evidence="1">The sequence shown here is derived from an EMBL/GenBank/DDBJ whole genome shotgun (WGS) entry which is preliminary data.</text>
</comment>
<organism evidence="1 2">
    <name type="scientific">Candidatus Phycosocius spiralis</name>
    <dbReference type="NCBI Taxonomy" id="2815099"/>
    <lineage>
        <taxon>Bacteria</taxon>
        <taxon>Pseudomonadati</taxon>
        <taxon>Pseudomonadota</taxon>
        <taxon>Alphaproteobacteria</taxon>
        <taxon>Caulobacterales</taxon>
        <taxon>Caulobacterales incertae sedis</taxon>
        <taxon>Candidatus Phycosocius</taxon>
    </lineage>
</organism>
<evidence type="ECO:0000313" key="2">
    <source>
        <dbReference type="Proteomes" id="UP001161064"/>
    </source>
</evidence>
<evidence type="ECO:0008006" key="3">
    <source>
        <dbReference type="Google" id="ProtNLM"/>
    </source>
</evidence>
<reference evidence="1" key="1">
    <citation type="submission" date="2021-05" db="EMBL/GenBank/DDBJ databases">
        <authorList>
            <person name="Tanabe Y."/>
        </authorList>
    </citation>
    <scope>NUCLEOTIDE SEQUENCE</scope>
    <source>
        <strain evidence="1">BOTRYCO-1</strain>
    </source>
</reference>
<dbReference type="Proteomes" id="UP001161064">
    <property type="component" value="Unassembled WGS sequence"/>
</dbReference>
<name>A0ABQ4PVK2_9PROT</name>
<reference evidence="1" key="2">
    <citation type="journal article" date="2023" name="ISME Commun">
        <title>Characterization of a bloom-associated alphaproteobacterial lineage, 'Candidatus Phycosocius': insights into freshwater algal-bacterial interactions.</title>
        <authorList>
            <person name="Tanabe Y."/>
            <person name="Yamaguchi H."/>
            <person name="Yoshida M."/>
            <person name="Kai A."/>
            <person name="Okazaki Y."/>
        </authorList>
    </citation>
    <scope>NUCLEOTIDE SEQUENCE</scope>
    <source>
        <strain evidence="1">BOTRYCO-1</strain>
    </source>
</reference>
<dbReference type="EMBL" id="BPFZ01000006">
    <property type="protein sequence ID" value="GIU66996.1"/>
    <property type="molecule type" value="Genomic_DNA"/>
</dbReference>
<proteinExistence type="predicted"/>